<proteinExistence type="predicted"/>
<dbReference type="EMBL" id="JAACYA010000002">
    <property type="protein sequence ID" value="MBK3332767.1"/>
    <property type="molecule type" value="Genomic_DNA"/>
</dbReference>
<feature type="chain" id="PRO_5046620414" evidence="1">
    <location>
        <begin position="20"/>
        <end position="244"/>
    </location>
</feature>
<evidence type="ECO:0000313" key="4">
    <source>
        <dbReference type="Proteomes" id="UP000772812"/>
    </source>
</evidence>
<organism evidence="3 4">
    <name type="scientific">Persephonella atlantica</name>
    <dbReference type="NCBI Taxonomy" id="2699429"/>
    <lineage>
        <taxon>Bacteria</taxon>
        <taxon>Pseudomonadati</taxon>
        <taxon>Aquificota</taxon>
        <taxon>Aquificia</taxon>
        <taxon>Aquificales</taxon>
        <taxon>Hydrogenothermaceae</taxon>
        <taxon>Persephonella</taxon>
    </lineage>
</organism>
<dbReference type="InterPro" id="IPR010177">
    <property type="entry name" value="Paired_CXXCH_1"/>
</dbReference>
<gene>
    <name evidence="3" type="ORF">GWK41_06765</name>
</gene>
<dbReference type="Proteomes" id="UP000772812">
    <property type="component" value="Unassembled WGS sequence"/>
</dbReference>
<protein>
    <submittedName>
        <fullName evidence="3">Cytochrome c3 family protein</fullName>
    </submittedName>
</protein>
<keyword evidence="1" id="KW-0732">Signal</keyword>
<evidence type="ECO:0000313" key="3">
    <source>
        <dbReference type="EMBL" id="MBK3332767.1"/>
    </source>
</evidence>
<comment type="caution">
    <text evidence="3">The sequence shown here is derived from an EMBL/GenBank/DDBJ whole genome shotgun (WGS) entry which is preliminary data.</text>
</comment>
<feature type="domain" description="Doubled CXXCH motif" evidence="2">
    <location>
        <begin position="211"/>
        <end position="244"/>
    </location>
</feature>
<dbReference type="Pfam" id="PF09699">
    <property type="entry name" value="Paired_CXXCH_1"/>
    <property type="match status" value="1"/>
</dbReference>
<dbReference type="SUPFAM" id="SSF48695">
    <property type="entry name" value="Multiheme cytochromes"/>
    <property type="match status" value="1"/>
</dbReference>
<dbReference type="RefSeq" id="WP_200674182.1">
    <property type="nucleotide sequence ID" value="NZ_JAACYA010000002.1"/>
</dbReference>
<sequence>MRVLTAGLAALALAGISVAATEDIRATVHNLSTYSDPANGGTNEVCVFCHTPHGANSDFTGAPLWNKPIDTTVTFQVYGGGTTTGGTTVDQPGDVSRACLSCHDGVSGVNVVINMPGSGGYDPNGTYLNYRGSTAPWRMPFPFAVGKNGAGGNYDLRDDHPIGVVYRGNETTPPASLKPTSTPLTGWNVSGDPDGSGGPSIGDLLRNGKVECVSCHNPHLNAPRFLRSGDGNANSNLCRACHDK</sequence>
<keyword evidence="4" id="KW-1185">Reference proteome</keyword>
<evidence type="ECO:0000256" key="1">
    <source>
        <dbReference type="SAM" id="SignalP"/>
    </source>
</evidence>
<name>A0ABS1GIK6_9AQUI</name>
<reference evidence="3 4" key="1">
    <citation type="journal article" date="2021" name="Syst. Appl. Microbiol.">
        <title>Persephonella atlantica sp. nov.: How to adapt to physico-chemical gradients in high temperature hydrothermal habitats.</title>
        <authorList>
            <person name="Francois D.X."/>
            <person name="Godfroy A."/>
            <person name="Mathien C."/>
            <person name="Aube J."/>
            <person name="Cathalot C."/>
            <person name="Lesongeur F."/>
            <person name="L'Haridon S."/>
            <person name="Philippon X."/>
            <person name="Roussel E.G."/>
        </authorList>
    </citation>
    <scope>NUCLEOTIDE SEQUENCE [LARGE SCALE GENOMIC DNA]</scope>
    <source>
        <strain evidence="3 4">MO1340</strain>
    </source>
</reference>
<accession>A0ABS1GIK6</accession>
<feature type="signal peptide" evidence="1">
    <location>
        <begin position="1"/>
        <end position="19"/>
    </location>
</feature>
<dbReference type="InterPro" id="IPR036280">
    <property type="entry name" value="Multihaem_cyt_sf"/>
</dbReference>
<evidence type="ECO:0000259" key="2">
    <source>
        <dbReference type="Pfam" id="PF09699"/>
    </source>
</evidence>